<reference evidence="5 6" key="1">
    <citation type="journal article" date="2016" name="Sci. Rep.">
        <title>A novel ammonia-oxidizing archaeon from wastewater treatment plant: Its enrichment, physiological and genomic characteristics.</title>
        <authorList>
            <person name="Li Y."/>
            <person name="Ding K."/>
            <person name="Wen X."/>
            <person name="Zhang B."/>
            <person name="Shen B."/>
            <person name="Yang Y."/>
        </authorList>
    </citation>
    <scope>NUCLEOTIDE SEQUENCE [LARGE SCALE GENOMIC DNA]</scope>
    <source>
        <strain evidence="5 6">SAT1</strain>
    </source>
</reference>
<dbReference type="PANTHER" id="PTHR36507">
    <property type="entry name" value="BLL1555 PROTEIN"/>
    <property type="match status" value="1"/>
</dbReference>
<dbReference type="Gene3D" id="2.60.40.420">
    <property type="entry name" value="Cupredoxins - blue copper proteins"/>
    <property type="match status" value="1"/>
</dbReference>
<dbReference type="InterPro" id="IPR008972">
    <property type="entry name" value="Cupredoxin"/>
</dbReference>
<gene>
    <name evidence="5" type="ORF">SU86_004525</name>
</gene>
<dbReference type="SUPFAM" id="SSF49503">
    <property type="entry name" value="Cupredoxins"/>
    <property type="match status" value="1"/>
</dbReference>
<dbReference type="OrthoDB" id="11836at2157"/>
<keyword evidence="3" id="KW-0472">Membrane</keyword>
<dbReference type="AlphaFoldDB" id="A0A3G1B0V1"/>
<evidence type="ECO:0000313" key="6">
    <source>
        <dbReference type="Proteomes" id="UP000266745"/>
    </source>
</evidence>
<keyword evidence="2" id="KW-0186">Copper</keyword>
<dbReference type="GeneID" id="24875661"/>
<keyword evidence="6" id="KW-1185">Reference proteome</keyword>
<dbReference type="Proteomes" id="UP000266745">
    <property type="component" value="Chromosome"/>
</dbReference>
<keyword evidence="3" id="KW-0812">Transmembrane</keyword>
<feature type="domain" description="Blue (type 1) copper" evidence="4">
    <location>
        <begin position="69"/>
        <end position="150"/>
    </location>
</feature>
<dbReference type="KEGG" id="tah:SU86_004525"/>
<protein>
    <submittedName>
        <fullName evidence="5">Copper-binding protein</fullName>
    </submittedName>
</protein>
<dbReference type="InterPro" id="IPR000923">
    <property type="entry name" value="BlueCu_1"/>
</dbReference>
<keyword evidence="1" id="KW-0479">Metal-binding</keyword>
<dbReference type="Pfam" id="PF00127">
    <property type="entry name" value="Copper-bind"/>
    <property type="match status" value="1"/>
</dbReference>
<dbReference type="STRING" id="1603555.SU86_004525"/>
<proteinExistence type="predicted"/>
<name>A0A3G1B0V1_9ARCH</name>
<accession>A0A3G1B0V1</accession>
<dbReference type="EMBL" id="CP011097">
    <property type="protein sequence ID" value="AJZ75752.1"/>
    <property type="molecule type" value="Genomic_DNA"/>
</dbReference>
<evidence type="ECO:0000313" key="5">
    <source>
        <dbReference type="EMBL" id="AJZ75752.1"/>
    </source>
</evidence>
<evidence type="ECO:0000259" key="4">
    <source>
        <dbReference type="Pfam" id="PF00127"/>
    </source>
</evidence>
<dbReference type="InterPro" id="IPR052721">
    <property type="entry name" value="ET_Amicyanin"/>
</dbReference>
<evidence type="ECO:0000256" key="2">
    <source>
        <dbReference type="ARBA" id="ARBA00023008"/>
    </source>
</evidence>
<dbReference type="GO" id="GO:0009055">
    <property type="term" value="F:electron transfer activity"/>
    <property type="evidence" value="ECO:0007669"/>
    <property type="project" value="InterPro"/>
</dbReference>
<organism evidence="5 6">
    <name type="scientific">Candidatus Nitrosotenuis cloacae</name>
    <dbReference type="NCBI Taxonomy" id="1603555"/>
    <lineage>
        <taxon>Archaea</taxon>
        <taxon>Nitrososphaerota</taxon>
        <taxon>Candidatus Nitrosotenuis</taxon>
    </lineage>
</organism>
<evidence type="ECO:0000256" key="3">
    <source>
        <dbReference type="SAM" id="Phobius"/>
    </source>
</evidence>
<feature type="transmembrane region" description="Helical" evidence="3">
    <location>
        <begin position="12"/>
        <end position="34"/>
    </location>
</feature>
<dbReference type="RefSeq" id="WP_048188607.1">
    <property type="nucleotide sequence ID" value="NZ_CP011097.1"/>
</dbReference>
<evidence type="ECO:0000256" key="1">
    <source>
        <dbReference type="ARBA" id="ARBA00022723"/>
    </source>
</evidence>
<keyword evidence="3" id="KW-1133">Transmembrane helix</keyword>
<dbReference type="PANTHER" id="PTHR36507:SF1">
    <property type="entry name" value="BLL1555 PROTEIN"/>
    <property type="match status" value="1"/>
</dbReference>
<sequence>MSSKPTSSHAYGIGVIAVIVGISIGIGYYQLYYLPESLAKPKVSEEILNPPDKMQLAMIKGSDSQEQKDNFVPKLVNIQLGVDNKAIWVNDDITAHTVTPDKAYEDSYSGEFGSTGVVKPGESYEFLFTEAAEISYHCSPHPWMTGKVVVTKQRF</sequence>
<dbReference type="GO" id="GO:0005507">
    <property type="term" value="F:copper ion binding"/>
    <property type="evidence" value="ECO:0007669"/>
    <property type="project" value="InterPro"/>
</dbReference>